<sequence length="342" mass="36724">MPGRCPRPWPEPEVGRGIGHPLPAESPDGPWDAMHEELSRTGSAVLYAAMSGWLPEGAAEADLRRRLGRDWRRYETFARPRMRQRFVASRLFLRHAAAAVLHTGPDLVDLAYQPGGRPYVRGCDQIDVSLSHTEEMMVVGITRRGRIGVDVERADRRLAHTGSERQACTPYELRQLHAGGDAVRNDTMVRLWTLKEAYSKALGQGLRFRFTQFGFALDGDGSGDHGGTGDHAGAARRAADRGGEDIRLVRPDGTPVPGSEWQFGTFPTGDGYVVSVAVCDTGFGEVADLSVGTTLDDGLLDTLLGTPADGDNRSDGPAGLPGAGAPQVDPAARADGAGHREP</sequence>
<dbReference type="Gene3D" id="3.90.470.20">
    <property type="entry name" value="4'-phosphopantetheinyl transferase domain"/>
    <property type="match status" value="2"/>
</dbReference>
<name>A0A9X5HE54_9ACTN</name>
<feature type="region of interest" description="Disordered" evidence="3">
    <location>
        <begin position="224"/>
        <end position="262"/>
    </location>
</feature>
<dbReference type="GO" id="GO:0005829">
    <property type="term" value="C:cytosol"/>
    <property type="evidence" value="ECO:0007669"/>
    <property type="project" value="TreeGrafter"/>
</dbReference>
<keyword evidence="2 5" id="KW-0808">Transferase</keyword>
<evidence type="ECO:0000313" key="5">
    <source>
        <dbReference type="EMBL" id="NEC52772.1"/>
    </source>
</evidence>
<dbReference type="InterPro" id="IPR050559">
    <property type="entry name" value="P-Pant_transferase_sf"/>
</dbReference>
<feature type="domain" description="4'-phosphopantetheinyl transferase" evidence="4">
    <location>
        <begin position="146"/>
        <end position="224"/>
    </location>
</feature>
<comment type="caution">
    <text evidence="5">The sequence shown here is derived from an EMBL/GenBank/DDBJ whole genome shotgun (WGS) entry which is preliminary data.</text>
</comment>
<evidence type="ECO:0000256" key="2">
    <source>
        <dbReference type="ARBA" id="ARBA00022679"/>
    </source>
</evidence>
<dbReference type="EMBL" id="JAAGNA010001040">
    <property type="protein sequence ID" value="NEC52772.1"/>
    <property type="molecule type" value="Genomic_DNA"/>
</dbReference>
<dbReference type="GO" id="GO:0019878">
    <property type="term" value="P:lysine biosynthetic process via aminoadipic acid"/>
    <property type="evidence" value="ECO:0007669"/>
    <property type="project" value="TreeGrafter"/>
</dbReference>
<dbReference type="Proteomes" id="UP000471745">
    <property type="component" value="Unassembled WGS sequence"/>
</dbReference>
<dbReference type="InterPro" id="IPR037143">
    <property type="entry name" value="4-PPantetheinyl_Trfase_dom_sf"/>
</dbReference>
<keyword evidence="6" id="KW-1185">Reference proteome</keyword>
<feature type="compositionally biased region" description="Pro residues" evidence="3">
    <location>
        <begin position="1"/>
        <end position="11"/>
    </location>
</feature>
<evidence type="ECO:0000256" key="3">
    <source>
        <dbReference type="SAM" id="MobiDB-lite"/>
    </source>
</evidence>
<evidence type="ECO:0000259" key="4">
    <source>
        <dbReference type="Pfam" id="PF01648"/>
    </source>
</evidence>
<dbReference type="SUPFAM" id="SSF56214">
    <property type="entry name" value="4'-phosphopantetheinyl transferase"/>
    <property type="match status" value="2"/>
</dbReference>
<dbReference type="GO" id="GO:0008897">
    <property type="term" value="F:holo-[acyl-carrier-protein] synthase activity"/>
    <property type="evidence" value="ECO:0007669"/>
    <property type="project" value="InterPro"/>
</dbReference>
<evidence type="ECO:0000256" key="1">
    <source>
        <dbReference type="ARBA" id="ARBA00010990"/>
    </source>
</evidence>
<feature type="compositionally biased region" description="Basic and acidic residues" evidence="3">
    <location>
        <begin position="237"/>
        <end position="250"/>
    </location>
</feature>
<dbReference type="AlphaFoldDB" id="A0A9X5HE54"/>
<reference evidence="5 6" key="1">
    <citation type="submission" date="2020-01" db="EMBL/GenBank/DDBJ databases">
        <title>Insect and environment-associated Actinomycetes.</title>
        <authorList>
            <person name="Currrie C."/>
            <person name="Chevrette M."/>
            <person name="Carlson C."/>
            <person name="Stubbendieck R."/>
            <person name="Wendt-Pienkowski E."/>
        </authorList>
    </citation>
    <scope>NUCLEOTIDE SEQUENCE [LARGE SCALE GENOMIC DNA]</scope>
    <source>
        <strain evidence="5 6">SID8189</strain>
    </source>
</reference>
<accession>A0A9X5HE54</accession>
<protein>
    <submittedName>
        <fullName evidence="5">4'-phosphopantetheinyl transferase superfamily protein</fullName>
    </submittedName>
</protein>
<dbReference type="GO" id="GO:0000287">
    <property type="term" value="F:magnesium ion binding"/>
    <property type="evidence" value="ECO:0007669"/>
    <property type="project" value="InterPro"/>
</dbReference>
<evidence type="ECO:0000313" key="6">
    <source>
        <dbReference type="Proteomes" id="UP000471745"/>
    </source>
</evidence>
<organism evidence="5 6">
    <name type="scientific">Actinospica acidiphila</name>
    <dbReference type="NCBI Taxonomy" id="304899"/>
    <lineage>
        <taxon>Bacteria</taxon>
        <taxon>Bacillati</taxon>
        <taxon>Actinomycetota</taxon>
        <taxon>Actinomycetes</taxon>
        <taxon>Catenulisporales</taxon>
        <taxon>Actinospicaceae</taxon>
        <taxon>Actinospica</taxon>
    </lineage>
</organism>
<dbReference type="PANTHER" id="PTHR12215:SF10">
    <property type="entry name" value="L-AMINOADIPATE-SEMIALDEHYDE DEHYDROGENASE-PHOSPHOPANTETHEINYL TRANSFERASE"/>
    <property type="match status" value="1"/>
</dbReference>
<proteinExistence type="inferred from homology"/>
<comment type="similarity">
    <text evidence="1">Belongs to the P-Pant transferase superfamily. Gsp/Sfp/HetI/AcpT family.</text>
</comment>
<feature type="region of interest" description="Disordered" evidence="3">
    <location>
        <begin position="305"/>
        <end position="342"/>
    </location>
</feature>
<dbReference type="PANTHER" id="PTHR12215">
    <property type="entry name" value="PHOSPHOPANTETHEINE TRANSFERASE"/>
    <property type="match status" value="1"/>
</dbReference>
<feature type="region of interest" description="Disordered" evidence="3">
    <location>
        <begin position="1"/>
        <end position="34"/>
    </location>
</feature>
<gene>
    <name evidence="5" type="ORF">G3I18_30105</name>
</gene>
<dbReference type="InterPro" id="IPR008278">
    <property type="entry name" value="4-PPantetheinyl_Trfase_dom"/>
</dbReference>
<dbReference type="Pfam" id="PF01648">
    <property type="entry name" value="ACPS"/>
    <property type="match status" value="1"/>
</dbReference>
<feature type="compositionally biased region" description="Low complexity" evidence="3">
    <location>
        <begin position="316"/>
        <end position="326"/>
    </location>
</feature>